<dbReference type="Proteomes" id="UP000245207">
    <property type="component" value="Unassembled WGS sequence"/>
</dbReference>
<dbReference type="PANTHER" id="PTHR12902">
    <property type="entry name" value="WASP-1"/>
    <property type="match status" value="1"/>
</dbReference>
<sequence>MDNLNNMVVQFGRNLASSRGEIWKLDKRDTHNDQNQYFSDYNVRNLGYSSCTVDKSTFVMGIDGKSNEVKKGSIELVGYEGCRKTNVNVKGEEIECMGSIAPEKSIAHLSTWPCTMESWMNKFNLAHSECYKSADKDDPEALFEGVAMVGLVGVLRQLGDLANLTLKKVKWCAGFVLVDTPELKNFIFVDTPPGEEWEYYNGGDTNELLGGLTISARDLTYLSIKGFHFPKLSLDGIQSVEKVDLCISSPQKTNVHRIRDLFQHLHSVKSLALSLEIAELLSTSEEVVSHQSSPFPSLKSLKIYPLRGLKITWPSSNATFTMVSHEEARATKITKAAHCLMADLWKILEEKEAYTETKRANVERKKTLADSCREDFKMKISLGIGTEEIFCILQNIKLLLTKLLKDWCYVDRTRTVEYLQERW</sequence>
<dbReference type="GO" id="GO:2000601">
    <property type="term" value="P:positive regulation of Arp2/3 complex-mediated actin nucleation"/>
    <property type="evidence" value="ECO:0007669"/>
    <property type="project" value="TreeGrafter"/>
</dbReference>
<comment type="similarity">
    <text evidence="1 2">Belongs to the SCAR/WAVE family.</text>
</comment>
<comment type="subcellular location">
    <subcellularLocation>
        <location evidence="2">Cytoplasm</location>
        <location evidence="2">Cytoskeleton</location>
    </subcellularLocation>
</comment>
<dbReference type="AlphaFoldDB" id="A0A2U1KAY3"/>
<keyword evidence="4" id="KW-1185">Reference proteome</keyword>
<keyword evidence="2" id="KW-0206">Cytoskeleton</keyword>
<dbReference type="EMBL" id="PKPP01024717">
    <property type="protein sequence ID" value="PWA33907.1"/>
    <property type="molecule type" value="Genomic_DNA"/>
</dbReference>
<dbReference type="GO" id="GO:0005856">
    <property type="term" value="C:cytoskeleton"/>
    <property type="evidence" value="ECO:0007669"/>
    <property type="project" value="UniProtKB-SubCell"/>
</dbReference>
<protein>
    <recommendedName>
        <fullName evidence="2">Protein SCAR</fullName>
    </recommendedName>
    <alternativeName>
        <fullName evidence="2">Protein WAVE</fullName>
    </alternativeName>
</protein>
<dbReference type="GO" id="GO:0030036">
    <property type="term" value="P:actin cytoskeleton organization"/>
    <property type="evidence" value="ECO:0007669"/>
    <property type="project" value="UniProtKB-UniRule"/>
</dbReference>
<reference evidence="3 4" key="1">
    <citation type="journal article" date="2018" name="Mol. Plant">
        <title>The genome of Artemisia annua provides insight into the evolution of Asteraceae family and artemisinin biosynthesis.</title>
        <authorList>
            <person name="Shen Q."/>
            <person name="Zhang L."/>
            <person name="Liao Z."/>
            <person name="Wang S."/>
            <person name="Yan T."/>
            <person name="Shi P."/>
            <person name="Liu M."/>
            <person name="Fu X."/>
            <person name="Pan Q."/>
            <person name="Wang Y."/>
            <person name="Lv Z."/>
            <person name="Lu X."/>
            <person name="Zhang F."/>
            <person name="Jiang W."/>
            <person name="Ma Y."/>
            <person name="Chen M."/>
            <person name="Hao X."/>
            <person name="Li L."/>
            <person name="Tang Y."/>
            <person name="Lv G."/>
            <person name="Zhou Y."/>
            <person name="Sun X."/>
            <person name="Brodelius P.E."/>
            <person name="Rose J.K.C."/>
            <person name="Tang K."/>
        </authorList>
    </citation>
    <scope>NUCLEOTIDE SEQUENCE [LARGE SCALE GENOMIC DNA]</scope>
    <source>
        <strain evidence="4">cv. Huhao1</strain>
        <tissue evidence="3">Leaf</tissue>
    </source>
</reference>
<dbReference type="GO" id="GO:0071933">
    <property type="term" value="F:Arp2/3 complex binding"/>
    <property type="evidence" value="ECO:0007669"/>
    <property type="project" value="TreeGrafter"/>
</dbReference>
<dbReference type="GO" id="GO:0003779">
    <property type="term" value="F:actin binding"/>
    <property type="evidence" value="ECO:0007669"/>
    <property type="project" value="UniProtKB-UniRule"/>
</dbReference>
<dbReference type="GO" id="GO:0034237">
    <property type="term" value="F:protein kinase A regulatory subunit binding"/>
    <property type="evidence" value="ECO:0007669"/>
    <property type="project" value="TreeGrafter"/>
</dbReference>
<evidence type="ECO:0000313" key="3">
    <source>
        <dbReference type="EMBL" id="PWA33907.1"/>
    </source>
</evidence>
<keyword evidence="2" id="KW-0963">Cytoplasm</keyword>
<dbReference type="PANTHER" id="PTHR12902:SF1">
    <property type="entry name" value="WISKOTT-ALDRICH SYNDROME PROTEIN FAMILY MEMBER"/>
    <property type="match status" value="1"/>
</dbReference>
<evidence type="ECO:0000256" key="1">
    <source>
        <dbReference type="ARBA" id="ARBA00006993"/>
    </source>
</evidence>
<dbReference type="OrthoDB" id="1929108at2759"/>
<dbReference type="InterPro" id="IPR028288">
    <property type="entry name" value="SCAR/WAVE_fam"/>
</dbReference>
<evidence type="ECO:0000313" key="4">
    <source>
        <dbReference type="Proteomes" id="UP000245207"/>
    </source>
</evidence>
<accession>A0A2U1KAY3</accession>
<comment type="caution">
    <text evidence="3">The sequence shown here is derived from an EMBL/GenBank/DDBJ whole genome shotgun (WGS) entry which is preliminary data.</text>
</comment>
<gene>
    <name evidence="3" type="ORF">CTI12_AA624120</name>
</gene>
<evidence type="ECO:0000256" key="2">
    <source>
        <dbReference type="RuleBase" id="RU367034"/>
    </source>
</evidence>
<proteinExistence type="inferred from homology"/>
<keyword evidence="2" id="KW-0009">Actin-binding</keyword>
<name>A0A2U1KAY3_ARTAN</name>
<comment type="function">
    <text evidence="2">Involved in regulation of actin and microtubule organization. Part of a WAVE complex that activates the Arp2/3 complex.</text>
</comment>
<organism evidence="3 4">
    <name type="scientific">Artemisia annua</name>
    <name type="common">Sweet wormwood</name>
    <dbReference type="NCBI Taxonomy" id="35608"/>
    <lineage>
        <taxon>Eukaryota</taxon>
        <taxon>Viridiplantae</taxon>
        <taxon>Streptophyta</taxon>
        <taxon>Embryophyta</taxon>
        <taxon>Tracheophyta</taxon>
        <taxon>Spermatophyta</taxon>
        <taxon>Magnoliopsida</taxon>
        <taxon>eudicotyledons</taxon>
        <taxon>Gunneridae</taxon>
        <taxon>Pentapetalae</taxon>
        <taxon>asterids</taxon>
        <taxon>campanulids</taxon>
        <taxon>Asterales</taxon>
        <taxon>Asteraceae</taxon>
        <taxon>Asteroideae</taxon>
        <taxon>Anthemideae</taxon>
        <taxon>Artemisiinae</taxon>
        <taxon>Artemisia</taxon>
    </lineage>
</organism>